<organism evidence="1 2">
    <name type="scientific">Aulographum hederae CBS 113979</name>
    <dbReference type="NCBI Taxonomy" id="1176131"/>
    <lineage>
        <taxon>Eukaryota</taxon>
        <taxon>Fungi</taxon>
        <taxon>Dikarya</taxon>
        <taxon>Ascomycota</taxon>
        <taxon>Pezizomycotina</taxon>
        <taxon>Dothideomycetes</taxon>
        <taxon>Pleosporomycetidae</taxon>
        <taxon>Aulographales</taxon>
        <taxon>Aulographaceae</taxon>
    </lineage>
</organism>
<dbReference type="Proteomes" id="UP000800041">
    <property type="component" value="Unassembled WGS sequence"/>
</dbReference>
<keyword evidence="2" id="KW-1185">Reference proteome</keyword>
<dbReference type="EMBL" id="ML977155">
    <property type="protein sequence ID" value="KAF1986734.1"/>
    <property type="molecule type" value="Genomic_DNA"/>
</dbReference>
<evidence type="ECO:0000313" key="2">
    <source>
        <dbReference type="Proteomes" id="UP000800041"/>
    </source>
</evidence>
<dbReference type="AlphaFoldDB" id="A0A6G1H0Z6"/>
<gene>
    <name evidence="1" type="ORF">K402DRAFT_302140</name>
</gene>
<dbReference type="PANTHER" id="PTHR42085">
    <property type="entry name" value="F-BOX DOMAIN-CONTAINING PROTEIN"/>
    <property type="match status" value="1"/>
</dbReference>
<reference evidence="1" key="1">
    <citation type="journal article" date="2020" name="Stud. Mycol.">
        <title>101 Dothideomycetes genomes: a test case for predicting lifestyles and emergence of pathogens.</title>
        <authorList>
            <person name="Haridas S."/>
            <person name="Albert R."/>
            <person name="Binder M."/>
            <person name="Bloem J."/>
            <person name="Labutti K."/>
            <person name="Salamov A."/>
            <person name="Andreopoulos B."/>
            <person name="Baker S."/>
            <person name="Barry K."/>
            <person name="Bills G."/>
            <person name="Bluhm B."/>
            <person name="Cannon C."/>
            <person name="Castanera R."/>
            <person name="Culley D."/>
            <person name="Daum C."/>
            <person name="Ezra D."/>
            <person name="Gonzalez J."/>
            <person name="Henrissat B."/>
            <person name="Kuo A."/>
            <person name="Liang C."/>
            <person name="Lipzen A."/>
            <person name="Lutzoni F."/>
            <person name="Magnuson J."/>
            <person name="Mondo S."/>
            <person name="Nolan M."/>
            <person name="Ohm R."/>
            <person name="Pangilinan J."/>
            <person name="Park H.-J."/>
            <person name="Ramirez L."/>
            <person name="Alfaro M."/>
            <person name="Sun H."/>
            <person name="Tritt A."/>
            <person name="Yoshinaga Y."/>
            <person name="Zwiers L.-H."/>
            <person name="Turgeon B."/>
            <person name="Goodwin S."/>
            <person name="Spatafora J."/>
            <person name="Crous P."/>
            <person name="Grigoriev I."/>
        </authorList>
    </citation>
    <scope>NUCLEOTIDE SEQUENCE</scope>
    <source>
        <strain evidence="1">CBS 113979</strain>
    </source>
</reference>
<accession>A0A6G1H0Z6</accession>
<dbReference type="PANTHER" id="PTHR42085:SF1">
    <property type="entry name" value="F-BOX DOMAIN-CONTAINING PROTEIN"/>
    <property type="match status" value="1"/>
</dbReference>
<feature type="non-terminal residue" evidence="1">
    <location>
        <position position="1"/>
    </location>
</feature>
<feature type="non-terminal residue" evidence="1">
    <location>
        <position position="272"/>
    </location>
</feature>
<sequence>CHEQDQSPLFSVIPAEVRNEIFAYALVDFEDTSKQYETGTYYTRPNYTAPRKSETALLRTCQRIYREAWFRPWTSAEHAFYLTADERRPAKVTAVESMQPTLDLIHSVHGKVEIDSVRVFPQMYALEPGHRLSSILDMNNFHPRIITITVRHGDWWHWENDKDLSMRAQWVNECRFPDSVREIRMELESLERKKGQVDSISSKMVDRWQFTRKDGKRMSAKGNTTKVDRWSGSSTFDGKRWIRDESEEKPELLDYYVLTVTFRPTKEVVADP</sequence>
<dbReference type="OrthoDB" id="288942at2759"/>
<protein>
    <submittedName>
        <fullName evidence="1">Uncharacterized protein</fullName>
    </submittedName>
</protein>
<evidence type="ECO:0000313" key="1">
    <source>
        <dbReference type="EMBL" id="KAF1986734.1"/>
    </source>
</evidence>
<dbReference type="InterPro" id="IPR038883">
    <property type="entry name" value="AN11006-like"/>
</dbReference>
<name>A0A6G1H0Z6_9PEZI</name>
<proteinExistence type="predicted"/>